<keyword evidence="1" id="KW-0812">Transmembrane</keyword>
<dbReference type="EMBL" id="REGN01009657">
    <property type="protein sequence ID" value="RNA00656.1"/>
    <property type="molecule type" value="Genomic_DNA"/>
</dbReference>
<reference evidence="2 3" key="1">
    <citation type="journal article" date="2018" name="Sci. Rep.">
        <title>Genomic signatures of local adaptation to the degree of environmental predictability in rotifers.</title>
        <authorList>
            <person name="Franch-Gras L."/>
            <person name="Hahn C."/>
            <person name="Garcia-Roger E.M."/>
            <person name="Carmona M.J."/>
            <person name="Serra M."/>
            <person name="Gomez A."/>
        </authorList>
    </citation>
    <scope>NUCLEOTIDE SEQUENCE [LARGE SCALE GENOMIC DNA]</scope>
    <source>
        <strain evidence="2">HYR1</strain>
    </source>
</reference>
<keyword evidence="3" id="KW-1185">Reference proteome</keyword>
<evidence type="ECO:0000256" key="1">
    <source>
        <dbReference type="SAM" id="Phobius"/>
    </source>
</evidence>
<keyword evidence="1" id="KW-1133">Transmembrane helix</keyword>
<dbReference type="Proteomes" id="UP000276133">
    <property type="component" value="Unassembled WGS sequence"/>
</dbReference>
<dbReference type="AlphaFoldDB" id="A0A3M7PNF8"/>
<comment type="caution">
    <text evidence="2">The sequence shown here is derived from an EMBL/GenBank/DDBJ whole genome shotgun (WGS) entry which is preliminary data.</text>
</comment>
<feature type="transmembrane region" description="Helical" evidence="1">
    <location>
        <begin position="21"/>
        <end position="40"/>
    </location>
</feature>
<name>A0A3M7PNF8_BRAPC</name>
<sequence length="100" mass="11916">MKFCKNLVNWPSLQKLKKNKIIELIFTIIIFINFALTYLFQNADLMFLCQMVRKLTISAYYKSTFNLNSIDFYFNSVLANQQCHCQNQIDYLKNETLINL</sequence>
<evidence type="ECO:0000313" key="3">
    <source>
        <dbReference type="Proteomes" id="UP000276133"/>
    </source>
</evidence>
<accession>A0A3M7PNF8</accession>
<protein>
    <submittedName>
        <fullName evidence="2">Uncharacterized protein</fullName>
    </submittedName>
</protein>
<keyword evidence="1" id="KW-0472">Membrane</keyword>
<gene>
    <name evidence="2" type="ORF">BpHYR1_016777</name>
</gene>
<organism evidence="2 3">
    <name type="scientific">Brachionus plicatilis</name>
    <name type="common">Marine rotifer</name>
    <name type="synonym">Brachionus muelleri</name>
    <dbReference type="NCBI Taxonomy" id="10195"/>
    <lineage>
        <taxon>Eukaryota</taxon>
        <taxon>Metazoa</taxon>
        <taxon>Spiralia</taxon>
        <taxon>Gnathifera</taxon>
        <taxon>Rotifera</taxon>
        <taxon>Eurotatoria</taxon>
        <taxon>Monogononta</taxon>
        <taxon>Pseudotrocha</taxon>
        <taxon>Ploima</taxon>
        <taxon>Brachionidae</taxon>
        <taxon>Brachionus</taxon>
    </lineage>
</organism>
<evidence type="ECO:0000313" key="2">
    <source>
        <dbReference type="EMBL" id="RNA00656.1"/>
    </source>
</evidence>
<proteinExistence type="predicted"/>